<evidence type="ECO:0000313" key="1">
    <source>
        <dbReference type="EMBL" id="KAF3834479.1"/>
    </source>
</evidence>
<proteinExistence type="predicted"/>
<dbReference type="InterPro" id="IPR036870">
    <property type="entry name" value="Ribosomal_bS18_sf"/>
</dbReference>
<dbReference type="GO" id="GO:0032543">
    <property type="term" value="P:mitochondrial translation"/>
    <property type="evidence" value="ECO:0007669"/>
    <property type="project" value="InterPro"/>
</dbReference>
<dbReference type="GO" id="GO:0003735">
    <property type="term" value="F:structural constituent of ribosome"/>
    <property type="evidence" value="ECO:0007669"/>
    <property type="project" value="InterPro"/>
</dbReference>
<dbReference type="PANTHER" id="PTHR13329:SF2">
    <property type="entry name" value="SMALL RIBOSOMAL SUBUNIT PROTEIN MS40"/>
    <property type="match status" value="1"/>
</dbReference>
<dbReference type="EMBL" id="JAAKFY010000026">
    <property type="protein sequence ID" value="KAF3834479.1"/>
    <property type="molecule type" value="Genomic_DNA"/>
</dbReference>
<dbReference type="InterPro" id="IPR040054">
    <property type="entry name" value="MRPS18B"/>
</dbReference>
<dbReference type="PANTHER" id="PTHR13329">
    <property type="entry name" value="MITOCHONDRIAL RIBOSOMAL PROTEIN S18B"/>
    <property type="match status" value="1"/>
</dbReference>
<keyword evidence="2" id="KW-1185">Reference proteome</keyword>
<dbReference type="GO" id="GO:0005739">
    <property type="term" value="C:mitochondrion"/>
    <property type="evidence" value="ECO:0007669"/>
    <property type="project" value="TreeGrafter"/>
</dbReference>
<protein>
    <submittedName>
        <fullName evidence="1">Uncharacterized protein</fullName>
    </submittedName>
</protein>
<gene>
    <name evidence="1" type="ORF">F7725_025683</name>
</gene>
<dbReference type="OrthoDB" id="21463at2759"/>
<evidence type="ECO:0000313" key="2">
    <source>
        <dbReference type="Proteomes" id="UP000518266"/>
    </source>
</evidence>
<sequence>MVDNRPSLTCHGHNGVSHVMDTNIHCDRKKMAASLTSIAKFCAVFRLQFYNHYGSISPVCRGFLSDHTGPSLHLHPPVTFTARQHLSRMMLLLRLRPCTATRTDPGTIWRVKRGDKVSGNPCPVCRDSNIVVHHQSVKLLQQFISPQTGMLYDPTRTGLLPFQIPYVEFSGEDYSNSHDARLQNLPLVVVKVSIDLDDGAVLHYPHGALSLCDEPGVLTCCLTVHVHTGQFGDLDGVGVALQAEASQALPAVLVGEVEVSHQVLCGRLLHVQLISVLLVEEAHFLQETRDPSYNSSSTVQ</sequence>
<reference evidence="1 2" key="1">
    <citation type="submission" date="2020-03" db="EMBL/GenBank/DDBJ databases">
        <title>Dissostichus mawsoni Genome sequencing and assembly.</title>
        <authorList>
            <person name="Park H."/>
        </authorList>
    </citation>
    <scope>NUCLEOTIDE SEQUENCE [LARGE SCALE GENOMIC DNA]</scope>
    <source>
        <strain evidence="1">DM0001</strain>
        <tissue evidence="1">Muscle</tissue>
    </source>
</reference>
<dbReference type="Proteomes" id="UP000518266">
    <property type="component" value="Unassembled WGS sequence"/>
</dbReference>
<name>A0A7J5XCR5_DISMA</name>
<dbReference type="Gene3D" id="4.10.640.10">
    <property type="entry name" value="Ribosomal protein S18"/>
    <property type="match status" value="1"/>
</dbReference>
<organism evidence="1 2">
    <name type="scientific">Dissostichus mawsoni</name>
    <name type="common">Antarctic cod</name>
    <dbReference type="NCBI Taxonomy" id="36200"/>
    <lineage>
        <taxon>Eukaryota</taxon>
        <taxon>Metazoa</taxon>
        <taxon>Chordata</taxon>
        <taxon>Craniata</taxon>
        <taxon>Vertebrata</taxon>
        <taxon>Euteleostomi</taxon>
        <taxon>Actinopterygii</taxon>
        <taxon>Neopterygii</taxon>
        <taxon>Teleostei</taxon>
        <taxon>Neoteleostei</taxon>
        <taxon>Acanthomorphata</taxon>
        <taxon>Eupercaria</taxon>
        <taxon>Perciformes</taxon>
        <taxon>Notothenioidei</taxon>
        <taxon>Nototheniidae</taxon>
        <taxon>Dissostichus</taxon>
    </lineage>
</organism>
<accession>A0A7J5XCR5</accession>
<dbReference type="AlphaFoldDB" id="A0A7J5XCR5"/>
<comment type="caution">
    <text evidence="1">The sequence shown here is derived from an EMBL/GenBank/DDBJ whole genome shotgun (WGS) entry which is preliminary data.</text>
</comment>
<dbReference type="SUPFAM" id="SSF46911">
    <property type="entry name" value="Ribosomal protein S18"/>
    <property type="match status" value="1"/>
</dbReference>